<dbReference type="InterPro" id="IPR028055">
    <property type="entry name" value="YidC/Oxa/ALB_C"/>
</dbReference>
<dbReference type="Pfam" id="PF02096">
    <property type="entry name" value="60KD_IMP"/>
    <property type="match status" value="1"/>
</dbReference>
<organism evidence="17 18">
    <name type="scientific">Sediminispirochaeta smaragdinae (strain DSM 11293 / JCM 15392 / SEBR 4228)</name>
    <name type="common">Spirochaeta smaragdinae</name>
    <dbReference type="NCBI Taxonomy" id="573413"/>
    <lineage>
        <taxon>Bacteria</taxon>
        <taxon>Pseudomonadati</taxon>
        <taxon>Spirochaetota</taxon>
        <taxon>Spirochaetia</taxon>
        <taxon>Spirochaetales</taxon>
        <taxon>Spirochaetaceae</taxon>
        <taxon>Sediminispirochaeta</taxon>
    </lineage>
</organism>
<dbReference type="STRING" id="573413.Spirs_0008"/>
<feature type="transmembrane region" description="Helical" evidence="13">
    <location>
        <begin position="445"/>
        <end position="463"/>
    </location>
</feature>
<accession>E1R6N6</accession>
<feature type="transmembrane region" description="Helical" evidence="13">
    <location>
        <begin position="540"/>
        <end position="563"/>
    </location>
</feature>
<evidence type="ECO:0000256" key="13">
    <source>
        <dbReference type="HAMAP-Rule" id="MF_01810"/>
    </source>
</evidence>
<dbReference type="PANTHER" id="PTHR12428">
    <property type="entry name" value="OXA1"/>
    <property type="match status" value="1"/>
</dbReference>
<feature type="compositionally biased region" description="Polar residues" evidence="14">
    <location>
        <begin position="41"/>
        <end position="65"/>
    </location>
</feature>
<dbReference type="InterPro" id="IPR001708">
    <property type="entry name" value="YidC/ALB3/OXA1/COX18"/>
</dbReference>
<keyword evidence="5 13" id="KW-1003">Cell membrane</keyword>
<evidence type="ECO:0000259" key="16">
    <source>
        <dbReference type="Pfam" id="PF14849"/>
    </source>
</evidence>
<dbReference type="InterPro" id="IPR028053">
    <property type="entry name" value="Membr_insert_YidC_N"/>
</dbReference>
<dbReference type="GO" id="GO:0005886">
    <property type="term" value="C:plasma membrane"/>
    <property type="evidence" value="ECO:0007669"/>
    <property type="project" value="UniProtKB-SubCell"/>
</dbReference>
<comment type="subcellular location">
    <subcellularLocation>
        <location evidence="1 13">Cell inner membrane</location>
        <topology evidence="1 13">Multi-pass membrane protein</topology>
    </subcellularLocation>
</comment>
<evidence type="ECO:0000256" key="8">
    <source>
        <dbReference type="ARBA" id="ARBA00022989"/>
    </source>
</evidence>
<dbReference type="PANTHER" id="PTHR12428:SF65">
    <property type="entry name" value="CYTOCHROME C OXIDASE ASSEMBLY PROTEIN COX18, MITOCHONDRIAL"/>
    <property type="match status" value="1"/>
</dbReference>
<keyword evidence="13" id="KW-0997">Cell inner membrane</keyword>
<dbReference type="EMBL" id="CP002116">
    <property type="protein sequence ID" value="ADK79168.1"/>
    <property type="molecule type" value="Genomic_DNA"/>
</dbReference>
<evidence type="ECO:0000256" key="11">
    <source>
        <dbReference type="ARBA" id="ARBA00033245"/>
    </source>
</evidence>
<dbReference type="Proteomes" id="UP000002318">
    <property type="component" value="Chromosome"/>
</dbReference>
<sequence>MDKRTLLAVILSTIVISVGFMIQNTFFAPPLPESPAVTEQAEASGNTNASDGSVSSNDNSQQQPTAPVLQAQGIIPFGDEPGEKMVSLDTKVFKATFSSRGALLTSMKLKEHFENGEPLEMIWRGNDAEGAFGISFGGPEREIAHVPFFVRNIDENTLEFYREFAVQTSSGPVPFTLTKRFRFNPSDYLFEVLVKIENSVNAYPALDEDGYAYTLSFGPQIGPQVEKMDGRYAYRRYFTYENGKQKNYRMKNGSVSVDNRVSWAAVLGKYFAVIGVPDATDYDLLFTEGSEPGLPTTSRLFFSRPPLKSSVSEDVFRFYMGPKISRVLTQYNDPDKNGFGTRDLHLEEVMDQGRLLGWLEVIMKKLLVFFYSIIPNWGVAIILLTILVKVVLFPITHKSYESTSKMQMLQPKMKEIQDKYRDNPNKMNQEMAELYKREKVNPMGGCLPMLLQMPMFIAMYGLFNKYFDLRGSSFIPGWITDLSSPESVYSFAPFKIPILGWSDIRLLPMFFVATMILSSKMTQSPSSAGSQNSSMKMMTYMMPIFFFFFLYNAPSGLLVYWIVTNVLTIGQQKAISKIQKRKEEG</sequence>
<dbReference type="NCBIfam" id="TIGR03593">
    <property type="entry name" value="yidC_nterm"/>
    <property type="match status" value="1"/>
</dbReference>
<dbReference type="InterPro" id="IPR047196">
    <property type="entry name" value="YidC_ALB_C"/>
</dbReference>
<evidence type="ECO:0000256" key="1">
    <source>
        <dbReference type="ARBA" id="ARBA00004429"/>
    </source>
</evidence>
<evidence type="ECO:0000313" key="18">
    <source>
        <dbReference type="Proteomes" id="UP000002318"/>
    </source>
</evidence>
<comment type="similarity">
    <text evidence="2 13">Belongs to the OXA1/ALB3/YidC family. Type 1 subfamily.</text>
</comment>
<comment type="subunit">
    <text evidence="13">Interacts with the Sec translocase complex via SecD. Specifically interacts with transmembrane segments of nascent integral membrane proteins during membrane integration.</text>
</comment>
<evidence type="ECO:0000256" key="14">
    <source>
        <dbReference type="SAM" id="MobiDB-lite"/>
    </source>
</evidence>
<evidence type="ECO:0000256" key="9">
    <source>
        <dbReference type="ARBA" id="ARBA00023136"/>
    </source>
</evidence>
<evidence type="ECO:0000256" key="4">
    <source>
        <dbReference type="ARBA" id="ARBA00022448"/>
    </source>
</evidence>
<dbReference type="GO" id="GO:0015031">
    <property type="term" value="P:protein transport"/>
    <property type="evidence" value="ECO:0007669"/>
    <property type="project" value="UniProtKB-KW"/>
</dbReference>
<feature type="transmembrane region" description="Helical" evidence="13">
    <location>
        <begin position="377"/>
        <end position="396"/>
    </location>
</feature>
<dbReference type="GO" id="GO:0051205">
    <property type="term" value="P:protein insertion into membrane"/>
    <property type="evidence" value="ECO:0007669"/>
    <property type="project" value="TreeGrafter"/>
</dbReference>
<feature type="domain" description="Membrane insertase YidC/Oxa/ALB C-terminal" evidence="15">
    <location>
        <begin position="377"/>
        <end position="576"/>
    </location>
</feature>
<keyword evidence="10 13" id="KW-0143">Chaperone</keyword>
<dbReference type="RefSeq" id="WP_013252632.1">
    <property type="nucleotide sequence ID" value="NC_014364.1"/>
</dbReference>
<feature type="region of interest" description="Disordered" evidence="14">
    <location>
        <begin position="37"/>
        <end position="65"/>
    </location>
</feature>
<keyword evidence="9 13" id="KW-0472">Membrane</keyword>
<dbReference type="NCBIfam" id="NF002355">
    <property type="entry name" value="PRK01318.2-2"/>
    <property type="match status" value="1"/>
</dbReference>
<protein>
    <recommendedName>
        <fullName evidence="3 13">Membrane protein insertase YidC</fullName>
    </recommendedName>
    <alternativeName>
        <fullName evidence="12 13">Foldase YidC</fullName>
    </alternativeName>
    <alternativeName>
        <fullName evidence="11 13">Membrane integrase YidC</fullName>
    </alternativeName>
    <alternativeName>
        <fullName evidence="13">Membrane protein YidC</fullName>
    </alternativeName>
</protein>
<evidence type="ECO:0000256" key="3">
    <source>
        <dbReference type="ARBA" id="ARBA00015325"/>
    </source>
</evidence>
<dbReference type="OrthoDB" id="9780552at2"/>
<evidence type="ECO:0000256" key="5">
    <source>
        <dbReference type="ARBA" id="ARBA00022475"/>
    </source>
</evidence>
<dbReference type="PRINTS" id="PR01900">
    <property type="entry name" value="YIDCPROTEIN"/>
</dbReference>
<evidence type="ECO:0000259" key="15">
    <source>
        <dbReference type="Pfam" id="PF02096"/>
    </source>
</evidence>
<comment type="caution">
    <text evidence="13">Lacks conserved residue(s) required for the propagation of feature annotation.</text>
</comment>
<proteinExistence type="inferred from homology"/>
<keyword evidence="8 13" id="KW-1133">Transmembrane helix</keyword>
<dbReference type="AlphaFoldDB" id="E1R6N6"/>
<dbReference type="CDD" id="cd19961">
    <property type="entry name" value="EcYidC-like_peri"/>
    <property type="match status" value="1"/>
</dbReference>
<evidence type="ECO:0000256" key="6">
    <source>
        <dbReference type="ARBA" id="ARBA00022692"/>
    </source>
</evidence>
<keyword evidence="7 13" id="KW-0653">Protein transport</keyword>
<reference evidence="17 18" key="1">
    <citation type="journal article" date="2010" name="Stand. Genomic Sci.">
        <title>Complete genome sequence of Spirochaeta smaragdinae type strain (SEBR 4228).</title>
        <authorList>
            <person name="Mavromatis K."/>
            <person name="Yasawong M."/>
            <person name="Chertkov O."/>
            <person name="Lapidus A."/>
            <person name="Lucas S."/>
            <person name="Nolan M."/>
            <person name="Del Rio T.G."/>
            <person name="Tice H."/>
            <person name="Cheng J.F."/>
            <person name="Pitluck S."/>
            <person name="Liolios K."/>
            <person name="Ivanova N."/>
            <person name="Tapia R."/>
            <person name="Han C."/>
            <person name="Bruce D."/>
            <person name="Goodwin L."/>
            <person name="Pati A."/>
            <person name="Chen A."/>
            <person name="Palaniappan K."/>
            <person name="Land M."/>
            <person name="Hauser L."/>
            <person name="Chang Y.J."/>
            <person name="Jeffries C.D."/>
            <person name="Detter J.C."/>
            <person name="Rohde M."/>
            <person name="Brambilla E."/>
            <person name="Spring S."/>
            <person name="Goker M."/>
            <person name="Sikorski J."/>
            <person name="Woyke T."/>
            <person name="Bristow J."/>
            <person name="Eisen J.A."/>
            <person name="Markowitz V."/>
            <person name="Hugenholtz P."/>
            <person name="Klenk H.P."/>
            <person name="Kyrpides N.C."/>
        </authorList>
    </citation>
    <scope>NUCLEOTIDE SEQUENCE [LARGE SCALE GENOMIC DNA]</scope>
    <source>
        <strain evidence="18">DSM 11293 / JCM 15392 / SEBR 4228</strain>
    </source>
</reference>
<keyword evidence="4 13" id="KW-0813">Transport</keyword>
<keyword evidence="18" id="KW-1185">Reference proteome</keyword>
<comment type="function">
    <text evidence="13">Required for the insertion and/or proper folding and/or complex formation of integral membrane proteins into the membrane. Involved in integration of membrane proteins that insert both dependently and independently of the Sec translocase complex, as well as at least some lipoproteins. Aids folding of multispanning membrane proteins.</text>
</comment>
<evidence type="ECO:0000256" key="10">
    <source>
        <dbReference type="ARBA" id="ARBA00023186"/>
    </source>
</evidence>
<dbReference type="InterPro" id="IPR038221">
    <property type="entry name" value="YidC_periplasmic_sf"/>
</dbReference>
<dbReference type="InterPro" id="IPR019998">
    <property type="entry name" value="Membr_insert_YidC"/>
</dbReference>
<keyword evidence="6 13" id="KW-0812">Transmembrane</keyword>
<evidence type="ECO:0000256" key="7">
    <source>
        <dbReference type="ARBA" id="ARBA00022927"/>
    </source>
</evidence>
<evidence type="ECO:0000313" key="17">
    <source>
        <dbReference type="EMBL" id="ADK79168.1"/>
    </source>
</evidence>
<dbReference type="Gene3D" id="2.70.98.90">
    <property type="match status" value="1"/>
</dbReference>
<dbReference type="Pfam" id="PF14849">
    <property type="entry name" value="YidC_periplas"/>
    <property type="match status" value="1"/>
</dbReference>
<gene>
    <name evidence="13" type="primary">yidC</name>
    <name evidence="17" type="ordered locus">Spirs_0008</name>
</gene>
<dbReference type="KEGG" id="ssm:Spirs_0008"/>
<dbReference type="NCBIfam" id="TIGR03592">
    <property type="entry name" value="yidC_oxa1_cterm"/>
    <property type="match status" value="1"/>
</dbReference>
<dbReference type="HOGENOM" id="CLU_016535_2_0_12"/>
<feature type="domain" description="Membrane insertase YidC N-terminal" evidence="16">
    <location>
        <begin position="86"/>
        <end position="366"/>
    </location>
</feature>
<dbReference type="eggNOG" id="COG0706">
    <property type="taxonomic scope" value="Bacteria"/>
</dbReference>
<dbReference type="GO" id="GO:0032977">
    <property type="term" value="F:membrane insertase activity"/>
    <property type="evidence" value="ECO:0007669"/>
    <property type="project" value="InterPro"/>
</dbReference>
<dbReference type="CDD" id="cd20070">
    <property type="entry name" value="5TM_YidC_Alb3"/>
    <property type="match status" value="1"/>
</dbReference>
<name>E1R6N6_SEDSS</name>
<dbReference type="PRINTS" id="PR00701">
    <property type="entry name" value="60KDINNERMP"/>
</dbReference>
<evidence type="ECO:0000256" key="12">
    <source>
        <dbReference type="ARBA" id="ARBA00033342"/>
    </source>
</evidence>
<evidence type="ECO:0000256" key="2">
    <source>
        <dbReference type="ARBA" id="ARBA00010527"/>
    </source>
</evidence>
<dbReference type="HAMAP" id="MF_01810">
    <property type="entry name" value="YidC_type1"/>
    <property type="match status" value="1"/>
</dbReference>